<feature type="transmembrane region" description="Helical" evidence="21">
    <location>
        <begin position="145"/>
        <end position="163"/>
    </location>
</feature>
<evidence type="ECO:0000256" key="1">
    <source>
        <dbReference type="ARBA" id="ARBA00004651"/>
    </source>
</evidence>
<keyword evidence="3" id="KW-1003">Cell membrane</keyword>
<keyword evidence="7 21" id="KW-0812">Transmembrane</keyword>
<feature type="transmembrane region" description="Helical" evidence="21">
    <location>
        <begin position="278"/>
        <end position="296"/>
    </location>
</feature>
<feature type="transmembrane region" description="Helical" evidence="21">
    <location>
        <begin position="346"/>
        <end position="367"/>
    </location>
</feature>
<dbReference type="InterPro" id="IPR001182">
    <property type="entry name" value="FtsW/RodA"/>
</dbReference>
<evidence type="ECO:0000256" key="11">
    <source>
        <dbReference type="ARBA" id="ARBA00023136"/>
    </source>
</evidence>
<comment type="pathway">
    <text evidence="2">Cell wall biogenesis; peptidoglycan biosynthesis.</text>
</comment>
<accession>A0A562RGA8</accession>
<dbReference type="EC" id="2.4.99.28" evidence="19"/>
<feature type="transmembrane region" description="Helical" evidence="21">
    <location>
        <begin position="48"/>
        <end position="68"/>
    </location>
</feature>
<comment type="similarity">
    <text evidence="16">Belongs to the SEDS family. FtsW subfamily.</text>
</comment>
<dbReference type="PANTHER" id="PTHR30474:SF2">
    <property type="entry name" value="PEPTIDOGLYCAN GLYCOSYLTRANSFERASE FTSW-RELATED"/>
    <property type="match status" value="1"/>
</dbReference>
<evidence type="ECO:0000256" key="21">
    <source>
        <dbReference type="SAM" id="Phobius"/>
    </source>
</evidence>
<dbReference type="AlphaFoldDB" id="A0A562RGA8"/>
<gene>
    <name evidence="22" type="ORF">LZ24_02673</name>
</gene>
<keyword evidence="23" id="KW-1185">Reference proteome</keyword>
<feature type="transmembrane region" description="Helical" evidence="21">
    <location>
        <begin position="193"/>
        <end position="211"/>
    </location>
</feature>
<evidence type="ECO:0000256" key="8">
    <source>
        <dbReference type="ARBA" id="ARBA00022960"/>
    </source>
</evidence>
<evidence type="ECO:0000256" key="6">
    <source>
        <dbReference type="ARBA" id="ARBA00022679"/>
    </source>
</evidence>
<dbReference type="Proteomes" id="UP000318307">
    <property type="component" value="Unassembled WGS sequence"/>
</dbReference>
<evidence type="ECO:0000313" key="22">
    <source>
        <dbReference type="EMBL" id="TWI68097.1"/>
    </source>
</evidence>
<dbReference type="Pfam" id="PF01098">
    <property type="entry name" value="FTSW_RODA_SPOVE"/>
    <property type="match status" value="1"/>
</dbReference>
<evidence type="ECO:0000256" key="7">
    <source>
        <dbReference type="ARBA" id="ARBA00022692"/>
    </source>
</evidence>
<comment type="catalytic activity">
    <reaction evidence="20">
        <text>[GlcNAc-(1-&gt;4)-Mur2Ac(oyl-L-Ala-gamma-D-Glu-L-Lys-D-Ala-D-Ala)](n)-di-trans,octa-cis-undecaprenyl diphosphate + beta-D-GlcNAc-(1-&gt;4)-Mur2Ac(oyl-L-Ala-gamma-D-Glu-L-Lys-D-Ala-D-Ala)-di-trans,octa-cis-undecaprenyl diphosphate = [GlcNAc-(1-&gt;4)-Mur2Ac(oyl-L-Ala-gamma-D-Glu-L-Lys-D-Ala-D-Ala)](n+1)-di-trans,octa-cis-undecaprenyl diphosphate + di-trans,octa-cis-undecaprenyl diphosphate + H(+)</text>
        <dbReference type="Rhea" id="RHEA:23708"/>
        <dbReference type="Rhea" id="RHEA-COMP:9602"/>
        <dbReference type="Rhea" id="RHEA-COMP:9603"/>
        <dbReference type="ChEBI" id="CHEBI:15378"/>
        <dbReference type="ChEBI" id="CHEBI:58405"/>
        <dbReference type="ChEBI" id="CHEBI:60033"/>
        <dbReference type="ChEBI" id="CHEBI:78435"/>
        <dbReference type="EC" id="2.4.99.28"/>
    </reaction>
</comment>
<evidence type="ECO:0000256" key="14">
    <source>
        <dbReference type="ARBA" id="ARBA00032370"/>
    </source>
</evidence>
<name>A0A562RGA8_9BACT</name>
<keyword evidence="11 21" id="KW-0472">Membrane</keyword>
<keyword evidence="12" id="KW-0131">Cell cycle</keyword>
<dbReference type="InterPro" id="IPR013437">
    <property type="entry name" value="FtsW"/>
</dbReference>
<keyword evidence="8" id="KW-0133">Cell shape</keyword>
<evidence type="ECO:0000256" key="3">
    <source>
        <dbReference type="ARBA" id="ARBA00022475"/>
    </source>
</evidence>
<protein>
    <recommendedName>
        <fullName evidence="17">Probable peptidoglycan glycosyltransferase FtsW</fullName>
        <ecNumber evidence="19">2.4.99.28</ecNumber>
    </recommendedName>
    <alternativeName>
        <fullName evidence="18">Cell division protein FtsW</fullName>
    </alternativeName>
    <alternativeName>
        <fullName evidence="15">Cell wall polymerase</fullName>
    </alternativeName>
    <alternativeName>
        <fullName evidence="14">Peptidoglycan polymerase</fullName>
    </alternativeName>
</protein>
<evidence type="ECO:0000256" key="4">
    <source>
        <dbReference type="ARBA" id="ARBA00022618"/>
    </source>
</evidence>
<evidence type="ECO:0000256" key="5">
    <source>
        <dbReference type="ARBA" id="ARBA00022676"/>
    </source>
</evidence>
<keyword evidence="4 22" id="KW-0132">Cell division</keyword>
<evidence type="ECO:0000256" key="15">
    <source>
        <dbReference type="ARBA" id="ARBA00033270"/>
    </source>
</evidence>
<feature type="transmembrane region" description="Helical" evidence="21">
    <location>
        <begin position="308"/>
        <end position="326"/>
    </location>
</feature>
<dbReference type="GO" id="GO:0005886">
    <property type="term" value="C:plasma membrane"/>
    <property type="evidence" value="ECO:0007669"/>
    <property type="project" value="UniProtKB-SubCell"/>
</dbReference>
<dbReference type="GO" id="GO:0071555">
    <property type="term" value="P:cell wall organization"/>
    <property type="evidence" value="ECO:0007669"/>
    <property type="project" value="UniProtKB-KW"/>
</dbReference>
<evidence type="ECO:0000256" key="13">
    <source>
        <dbReference type="ARBA" id="ARBA00023316"/>
    </source>
</evidence>
<evidence type="ECO:0000256" key="19">
    <source>
        <dbReference type="ARBA" id="ARBA00044770"/>
    </source>
</evidence>
<evidence type="ECO:0000313" key="23">
    <source>
        <dbReference type="Proteomes" id="UP000318307"/>
    </source>
</evidence>
<dbReference type="GO" id="GO:0008360">
    <property type="term" value="P:regulation of cell shape"/>
    <property type="evidence" value="ECO:0007669"/>
    <property type="project" value="UniProtKB-KW"/>
</dbReference>
<keyword evidence="10 21" id="KW-1133">Transmembrane helix</keyword>
<feature type="transmembrane region" description="Helical" evidence="21">
    <location>
        <begin position="169"/>
        <end position="186"/>
    </location>
</feature>
<dbReference type="GO" id="GO:0015648">
    <property type="term" value="F:lipid-linked peptidoglycan transporter activity"/>
    <property type="evidence" value="ECO:0007669"/>
    <property type="project" value="TreeGrafter"/>
</dbReference>
<feature type="transmembrane region" description="Helical" evidence="21">
    <location>
        <begin position="16"/>
        <end position="36"/>
    </location>
</feature>
<dbReference type="EMBL" id="VLLC01000024">
    <property type="protein sequence ID" value="TWI68097.1"/>
    <property type="molecule type" value="Genomic_DNA"/>
</dbReference>
<dbReference type="NCBIfam" id="TIGR02614">
    <property type="entry name" value="ftsW"/>
    <property type="match status" value="1"/>
</dbReference>
<organism evidence="22 23">
    <name type="scientific">Desulfobotulus alkaliphilus</name>
    <dbReference type="NCBI Taxonomy" id="622671"/>
    <lineage>
        <taxon>Bacteria</taxon>
        <taxon>Pseudomonadati</taxon>
        <taxon>Thermodesulfobacteriota</taxon>
        <taxon>Desulfobacteria</taxon>
        <taxon>Desulfobacterales</taxon>
        <taxon>Desulfobacteraceae</taxon>
        <taxon>Desulfobotulus</taxon>
    </lineage>
</organism>
<dbReference type="GO" id="GO:0032153">
    <property type="term" value="C:cell division site"/>
    <property type="evidence" value="ECO:0007669"/>
    <property type="project" value="TreeGrafter"/>
</dbReference>
<dbReference type="GO" id="GO:0009252">
    <property type="term" value="P:peptidoglycan biosynthetic process"/>
    <property type="evidence" value="ECO:0007669"/>
    <property type="project" value="UniProtKB-KW"/>
</dbReference>
<keyword evidence="5" id="KW-0328">Glycosyltransferase</keyword>
<evidence type="ECO:0000256" key="2">
    <source>
        <dbReference type="ARBA" id="ARBA00004752"/>
    </source>
</evidence>
<dbReference type="PANTHER" id="PTHR30474">
    <property type="entry name" value="CELL CYCLE PROTEIN"/>
    <property type="match status" value="1"/>
</dbReference>
<feature type="transmembrane region" description="Helical" evidence="21">
    <location>
        <begin position="75"/>
        <end position="97"/>
    </location>
</feature>
<reference evidence="22 23" key="1">
    <citation type="submission" date="2019-07" db="EMBL/GenBank/DDBJ databases">
        <title>Genome sequencing of 100 strains of the haloalkaliphilic chemolithoautotrophic sulfur-oxidizing bacterium Thioalkalivibrio.</title>
        <authorList>
            <person name="Muyzer G."/>
        </authorList>
    </citation>
    <scope>NUCLEOTIDE SEQUENCE [LARGE SCALE GENOMIC DNA]</scope>
    <source>
        <strain evidence="22 23">ASO4-4</strain>
    </source>
</reference>
<keyword evidence="9" id="KW-0573">Peptidoglycan synthesis</keyword>
<dbReference type="PROSITE" id="PS00428">
    <property type="entry name" value="FTSW_RODA_SPOVE"/>
    <property type="match status" value="1"/>
</dbReference>
<proteinExistence type="inferred from homology"/>
<sequence length="372" mass="41107">MKTTFDHKGKFREDPWLWAPLLILMGTGLVMVYSASASRAALSFGSEYHFIFRQAIYMTAGLAALFIFRIFPYRFLAGLAYPILGLALLFLAAVLFSDYGHKAGGAQRWLILGGISFQPSEFAKYALIIYMAYSLNKKHEQIKNFTIGFLPHFVVLSFFAILLIQQPDFGSILILMALAWILMFLAGVPFLHLAWPVIPLGAFFTWIIYTAPYRMRRILSFTDPWAHAQDEGYQVSRALMAFGNGGPLGQGLGNGRMKMEYIPESHTDFIFAVIGEETGLWGVCMVLSLFAILFWRGMQVSMAAPDRFGLYLGTGIAVALAMQVLINTGVTLGMLPPKGLTLPFLSYGGTSLVVNLAAMGILMNIAASRSKA</sequence>
<dbReference type="GO" id="GO:0008955">
    <property type="term" value="F:peptidoglycan glycosyltransferase activity"/>
    <property type="evidence" value="ECO:0007669"/>
    <property type="project" value="UniProtKB-EC"/>
</dbReference>
<keyword evidence="6" id="KW-0808">Transferase</keyword>
<dbReference type="GO" id="GO:0051301">
    <property type="term" value="P:cell division"/>
    <property type="evidence" value="ECO:0007669"/>
    <property type="project" value="UniProtKB-KW"/>
</dbReference>
<evidence type="ECO:0000256" key="10">
    <source>
        <dbReference type="ARBA" id="ARBA00022989"/>
    </source>
</evidence>
<dbReference type="OrthoDB" id="9768187at2"/>
<evidence type="ECO:0000256" key="17">
    <source>
        <dbReference type="ARBA" id="ARBA00041185"/>
    </source>
</evidence>
<comment type="subcellular location">
    <subcellularLocation>
        <location evidence="1">Cell membrane</location>
        <topology evidence="1">Multi-pass membrane protein</topology>
    </subcellularLocation>
</comment>
<evidence type="ECO:0000256" key="20">
    <source>
        <dbReference type="ARBA" id="ARBA00049902"/>
    </source>
</evidence>
<keyword evidence="13" id="KW-0961">Cell wall biogenesis/degradation</keyword>
<evidence type="ECO:0000256" key="18">
    <source>
        <dbReference type="ARBA" id="ARBA00041418"/>
    </source>
</evidence>
<dbReference type="RefSeq" id="WP_144685860.1">
    <property type="nucleotide sequence ID" value="NZ_VLLC01000024.1"/>
</dbReference>
<evidence type="ECO:0000256" key="16">
    <source>
        <dbReference type="ARBA" id="ARBA00038053"/>
    </source>
</evidence>
<evidence type="ECO:0000256" key="9">
    <source>
        <dbReference type="ARBA" id="ARBA00022984"/>
    </source>
</evidence>
<dbReference type="InterPro" id="IPR018365">
    <property type="entry name" value="Cell_cycle_FtsW-rel_CS"/>
</dbReference>
<evidence type="ECO:0000256" key="12">
    <source>
        <dbReference type="ARBA" id="ARBA00023306"/>
    </source>
</evidence>
<comment type="caution">
    <text evidence="22">The sequence shown here is derived from an EMBL/GenBank/DDBJ whole genome shotgun (WGS) entry which is preliminary data.</text>
</comment>